<evidence type="ECO:0000256" key="1">
    <source>
        <dbReference type="ARBA" id="ARBA00004429"/>
    </source>
</evidence>
<dbReference type="GO" id="GO:0005886">
    <property type="term" value="C:plasma membrane"/>
    <property type="evidence" value="ECO:0007669"/>
    <property type="project" value="UniProtKB-SubCell"/>
</dbReference>
<keyword evidence="5 9" id="KW-0812">Transmembrane</keyword>
<comment type="subcellular location">
    <subcellularLocation>
        <location evidence="1">Cell inner membrane</location>
        <topology evidence="1">Multi-pass membrane protein</topology>
    </subcellularLocation>
</comment>
<evidence type="ECO:0000256" key="5">
    <source>
        <dbReference type="ARBA" id="ARBA00022692"/>
    </source>
</evidence>
<evidence type="ECO:0000256" key="9">
    <source>
        <dbReference type="SAM" id="Phobius"/>
    </source>
</evidence>
<feature type="transmembrane region" description="Helical" evidence="9">
    <location>
        <begin position="410"/>
        <end position="431"/>
    </location>
</feature>
<dbReference type="AlphaFoldDB" id="A0A3B1DLL3"/>
<dbReference type="InterPro" id="IPR035906">
    <property type="entry name" value="MetI-like_sf"/>
</dbReference>
<keyword evidence="4" id="KW-0997">Cell inner membrane</keyword>
<dbReference type="Pfam" id="PF00528">
    <property type="entry name" value="BPD_transp_1"/>
    <property type="match status" value="1"/>
</dbReference>
<dbReference type="PANTHER" id="PTHR43386">
    <property type="entry name" value="OLIGOPEPTIDE TRANSPORT SYSTEM PERMEASE PROTEIN APPC"/>
    <property type="match status" value="1"/>
</dbReference>
<reference evidence="11" key="1">
    <citation type="submission" date="2018-06" db="EMBL/GenBank/DDBJ databases">
        <authorList>
            <person name="Zhirakovskaya E."/>
        </authorList>
    </citation>
    <scope>NUCLEOTIDE SEQUENCE</scope>
</reference>
<evidence type="ECO:0000313" key="11">
    <source>
        <dbReference type="EMBL" id="VAX41612.1"/>
    </source>
</evidence>
<keyword evidence="6 9" id="KW-1133">Transmembrane helix</keyword>
<dbReference type="CDD" id="cd06261">
    <property type="entry name" value="TM_PBP2"/>
    <property type="match status" value="1"/>
</dbReference>
<evidence type="ECO:0000256" key="8">
    <source>
        <dbReference type="SAM" id="MobiDB-lite"/>
    </source>
</evidence>
<dbReference type="Gene3D" id="1.10.3720.10">
    <property type="entry name" value="MetI-like"/>
    <property type="match status" value="2"/>
</dbReference>
<keyword evidence="7 9" id="KW-0472">Membrane</keyword>
<evidence type="ECO:0000256" key="2">
    <source>
        <dbReference type="ARBA" id="ARBA00022448"/>
    </source>
</evidence>
<accession>A0A3B1DLL3</accession>
<dbReference type="GO" id="GO:0055085">
    <property type="term" value="P:transmembrane transport"/>
    <property type="evidence" value="ECO:0007669"/>
    <property type="project" value="InterPro"/>
</dbReference>
<evidence type="ECO:0000256" key="7">
    <source>
        <dbReference type="ARBA" id="ARBA00023136"/>
    </source>
</evidence>
<evidence type="ECO:0000256" key="3">
    <source>
        <dbReference type="ARBA" id="ARBA00022475"/>
    </source>
</evidence>
<protein>
    <submittedName>
        <fullName evidence="11">Oligopeptide transport system permease protein OppC (TC 3.A.1.5.1)</fullName>
    </submittedName>
</protein>
<dbReference type="InterPro" id="IPR000515">
    <property type="entry name" value="MetI-like"/>
</dbReference>
<dbReference type="PANTHER" id="PTHR43386:SF2">
    <property type="entry name" value="OLIGOPEPTIDE TRANSPORT SYSTEM PERMEASE PROTEIN OPPC"/>
    <property type="match status" value="1"/>
</dbReference>
<feature type="transmembrane region" description="Helical" evidence="9">
    <location>
        <begin position="133"/>
        <end position="155"/>
    </location>
</feature>
<gene>
    <name evidence="11" type="ORF">MNBD_PLANCTO03-1055</name>
</gene>
<keyword evidence="2" id="KW-0813">Transport</keyword>
<proteinExistence type="predicted"/>
<feature type="transmembrane region" description="Helical" evidence="9">
    <location>
        <begin position="33"/>
        <end position="54"/>
    </location>
</feature>
<evidence type="ECO:0000259" key="10">
    <source>
        <dbReference type="PROSITE" id="PS50928"/>
    </source>
</evidence>
<evidence type="ECO:0000256" key="4">
    <source>
        <dbReference type="ARBA" id="ARBA00022519"/>
    </source>
</evidence>
<dbReference type="PROSITE" id="PS50928">
    <property type="entry name" value="ABC_TM1"/>
    <property type="match status" value="1"/>
</dbReference>
<feature type="domain" description="ABC transmembrane type-1" evidence="10">
    <location>
        <begin position="133"/>
        <end position="431"/>
    </location>
</feature>
<name>A0A3B1DLL3_9ZZZZ</name>
<feature type="transmembrane region" description="Helical" evidence="9">
    <location>
        <begin position="175"/>
        <end position="196"/>
    </location>
</feature>
<dbReference type="InterPro" id="IPR050366">
    <property type="entry name" value="BP-dependent_transpt_permease"/>
</dbReference>
<dbReference type="SUPFAM" id="SSF161098">
    <property type="entry name" value="MetI-like"/>
    <property type="match status" value="1"/>
</dbReference>
<keyword evidence="3" id="KW-1003">Cell membrane</keyword>
<organism evidence="11">
    <name type="scientific">hydrothermal vent metagenome</name>
    <dbReference type="NCBI Taxonomy" id="652676"/>
    <lineage>
        <taxon>unclassified sequences</taxon>
        <taxon>metagenomes</taxon>
        <taxon>ecological metagenomes</taxon>
    </lineage>
</organism>
<evidence type="ECO:0000256" key="6">
    <source>
        <dbReference type="ARBA" id="ARBA00022989"/>
    </source>
</evidence>
<feature type="region of interest" description="Disordered" evidence="8">
    <location>
        <begin position="58"/>
        <end position="77"/>
    </location>
</feature>
<sequence>MPPLPPDQSEAVPAMTAPTGVGENPFTRSLPGLIGILFLAVMVLACVVSLPWTLGAASGSGTDEGRNASVPRYNEGDPRAGRLPPFWWPADEEQAARLEALTANSPDGKTPPRPILGTDVLGRSLLIRTLTGGGISLGIGIAAAFISVIIGTLYGGLAGYLGGKTDAVLMRIVDVLYGLPYILLVVLLAVASDAIIEKQITREGARSRWINQTVEQLADSRGAAGAETVGQWLISPVELESPVLKALLATLRSEVPDPHGTRDDLERLVEEGATGQEVLNAAALAVKPPREMQDSTRLLLDVATLLLAIGGVSWLTMARVIRGQVLSLKNQQFVEAARATGASSARVFVRHLLPNLLGPIIVYATLTVPQAILQESFLSFLGIGVKPPLPSWGNLAAEGLGELNTYRSNWWLLLFPCLLLGLTLLALNFVGEGLREAFDPKRARR</sequence>
<dbReference type="EMBL" id="UOGK01000569">
    <property type="protein sequence ID" value="VAX41612.1"/>
    <property type="molecule type" value="Genomic_DNA"/>
</dbReference>
<feature type="region of interest" description="Disordered" evidence="8">
    <location>
        <begin position="1"/>
        <end position="23"/>
    </location>
</feature>